<keyword evidence="2" id="KW-0004">4Fe-4S</keyword>
<dbReference type="RefSeq" id="WP_052473646.1">
    <property type="nucleotide sequence ID" value="NZ_AP012547.1"/>
</dbReference>
<evidence type="ECO:0000313" key="9">
    <source>
        <dbReference type="EMBL" id="BAO30558.1"/>
    </source>
</evidence>
<dbReference type="GO" id="GO:0016491">
    <property type="term" value="F:oxidoreductase activity"/>
    <property type="evidence" value="ECO:0007669"/>
    <property type="project" value="UniProtKB-KW"/>
</dbReference>
<dbReference type="CDD" id="cd21109">
    <property type="entry name" value="SPASM"/>
    <property type="match status" value="1"/>
</dbReference>
<protein>
    <recommendedName>
        <fullName evidence="8">Radical SAM core domain-containing protein</fullName>
    </recommendedName>
</protein>
<dbReference type="InterPro" id="IPR007197">
    <property type="entry name" value="rSAM"/>
</dbReference>
<keyword evidence="3" id="KW-0949">S-adenosyl-L-methionine</keyword>
<reference evidence="9 10" key="1">
    <citation type="journal article" date="2014" name="Syst. Appl. Microbiol.">
        <title>Complete genomes of freshwater sulfur oxidizers Sulfuricella denitrificans skB26 and Sulfuritalea hydrogenivorans sk43H: genetic insights into the sulfur oxidation pathway of betaproteobacteria.</title>
        <authorList>
            <person name="Watanabe T."/>
            <person name="Kojima H."/>
            <person name="Fukui M."/>
        </authorList>
    </citation>
    <scope>NUCLEOTIDE SEQUENCE [LARGE SCALE GENOMIC DNA]</scope>
    <source>
        <strain evidence="9">DSM22779</strain>
    </source>
</reference>
<keyword evidence="4" id="KW-0479">Metal-binding</keyword>
<comment type="cofactor">
    <cofactor evidence="1">
        <name>[4Fe-4S] cluster</name>
        <dbReference type="ChEBI" id="CHEBI:49883"/>
    </cofactor>
</comment>
<accession>W0SLA1</accession>
<dbReference type="PROSITE" id="PS51918">
    <property type="entry name" value="RADICAL_SAM"/>
    <property type="match status" value="1"/>
</dbReference>
<sequence>MSKLSYYFDMARKIRPFKAAPKVLNYLKYRTSPRLAQTSVTKYSPQIAGLLLTKRCNMSCSFCNVATFMHDKSTAWRTLEGDLEKVKKIFATPLFSNALLVDILGGEPLLVKELPAIVAFLSQRGHLTNITTNGILLADRVQELKDAGISRINISVYEDNRKVLERDLERINRVFPVHTNMVIFRKEIVHSPENVIETVRFLKQSGCIDLRFWIYRPIGEHIEEDEILYEDDPLLLAFRNSVEKAVPGFCFWPVPPVKGEGVKKRCPQLWQRISCDMQGNVGICCGTDLFLPAPGGNLFEGDPDAVHNHPTLVKMRKQLLDPLAEPPEMCKSCNLLGDPGW</sequence>
<dbReference type="Pfam" id="PF04055">
    <property type="entry name" value="Radical_SAM"/>
    <property type="match status" value="1"/>
</dbReference>
<dbReference type="PANTHER" id="PTHR11228">
    <property type="entry name" value="RADICAL SAM DOMAIN PROTEIN"/>
    <property type="match status" value="1"/>
</dbReference>
<dbReference type="AlphaFoldDB" id="W0SLA1"/>
<evidence type="ECO:0000256" key="7">
    <source>
        <dbReference type="ARBA" id="ARBA00023014"/>
    </source>
</evidence>
<evidence type="ECO:0000256" key="4">
    <source>
        <dbReference type="ARBA" id="ARBA00022723"/>
    </source>
</evidence>
<dbReference type="InterPro" id="IPR013785">
    <property type="entry name" value="Aldolase_TIM"/>
</dbReference>
<dbReference type="EMBL" id="AP012547">
    <property type="protein sequence ID" value="BAO30558.1"/>
    <property type="molecule type" value="Genomic_DNA"/>
</dbReference>
<dbReference type="GO" id="GO:0051539">
    <property type="term" value="F:4 iron, 4 sulfur cluster binding"/>
    <property type="evidence" value="ECO:0007669"/>
    <property type="project" value="UniProtKB-KW"/>
</dbReference>
<dbReference type="GO" id="GO:0046872">
    <property type="term" value="F:metal ion binding"/>
    <property type="evidence" value="ECO:0007669"/>
    <property type="project" value="UniProtKB-KW"/>
</dbReference>
<dbReference type="Gene3D" id="3.20.20.70">
    <property type="entry name" value="Aldolase class I"/>
    <property type="match status" value="1"/>
</dbReference>
<dbReference type="HOGENOM" id="CLU_813603_0_0_4"/>
<dbReference type="PROSITE" id="PS01305">
    <property type="entry name" value="MOAA_NIFB_PQQE"/>
    <property type="match status" value="1"/>
</dbReference>
<evidence type="ECO:0000256" key="6">
    <source>
        <dbReference type="ARBA" id="ARBA00023004"/>
    </source>
</evidence>
<dbReference type="Proteomes" id="UP000031637">
    <property type="component" value="Chromosome"/>
</dbReference>
<evidence type="ECO:0000259" key="8">
    <source>
        <dbReference type="PROSITE" id="PS51918"/>
    </source>
</evidence>
<dbReference type="OrthoDB" id="9792276at2"/>
<dbReference type="InterPro" id="IPR000385">
    <property type="entry name" value="MoaA_NifB_PqqE_Fe-S-bd_CS"/>
</dbReference>
<dbReference type="InterPro" id="IPR058240">
    <property type="entry name" value="rSAM_sf"/>
</dbReference>
<gene>
    <name evidence="9" type="ORF">SUTH_02779</name>
</gene>
<dbReference type="SFLD" id="SFLDG01067">
    <property type="entry name" value="SPASM/twitch_domain_containing"/>
    <property type="match status" value="1"/>
</dbReference>
<keyword evidence="5" id="KW-0560">Oxidoreductase</keyword>
<name>W0SLA1_9PROT</name>
<keyword evidence="7" id="KW-0411">Iron-sulfur</keyword>
<evidence type="ECO:0000256" key="2">
    <source>
        <dbReference type="ARBA" id="ARBA00022485"/>
    </source>
</evidence>
<dbReference type="InterPro" id="IPR050377">
    <property type="entry name" value="Radical_SAM_PqqE_MftC-like"/>
</dbReference>
<keyword evidence="6" id="KW-0408">Iron</keyword>
<proteinExistence type="predicted"/>
<dbReference type="SFLD" id="SFLDS00029">
    <property type="entry name" value="Radical_SAM"/>
    <property type="match status" value="1"/>
</dbReference>
<dbReference type="STRING" id="1223802.SUTH_02779"/>
<keyword evidence="10" id="KW-1185">Reference proteome</keyword>
<dbReference type="SUPFAM" id="SSF102114">
    <property type="entry name" value="Radical SAM enzymes"/>
    <property type="match status" value="1"/>
</dbReference>
<dbReference type="KEGG" id="shd:SUTH_02779"/>
<evidence type="ECO:0000256" key="3">
    <source>
        <dbReference type="ARBA" id="ARBA00022691"/>
    </source>
</evidence>
<evidence type="ECO:0000313" key="10">
    <source>
        <dbReference type="Proteomes" id="UP000031637"/>
    </source>
</evidence>
<evidence type="ECO:0000256" key="1">
    <source>
        <dbReference type="ARBA" id="ARBA00001966"/>
    </source>
</evidence>
<organism evidence="9 10">
    <name type="scientific">Sulfuritalea hydrogenivorans sk43H</name>
    <dbReference type="NCBI Taxonomy" id="1223802"/>
    <lineage>
        <taxon>Bacteria</taxon>
        <taxon>Pseudomonadati</taxon>
        <taxon>Pseudomonadota</taxon>
        <taxon>Betaproteobacteria</taxon>
        <taxon>Nitrosomonadales</taxon>
        <taxon>Sterolibacteriaceae</taxon>
        <taxon>Sulfuritalea</taxon>
    </lineage>
</organism>
<dbReference type="PANTHER" id="PTHR11228:SF7">
    <property type="entry name" value="PQQA PEPTIDE CYCLASE"/>
    <property type="match status" value="1"/>
</dbReference>
<feature type="domain" description="Radical SAM core" evidence="8">
    <location>
        <begin position="42"/>
        <end position="245"/>
    </location>
</feature>
<dbReference type="CDD" id="cd01335">
    <property type="entry name" value="Radical_SAM"/>
    <property type="match status" value="1"/>
</dbReference>
<evidence type="ECO:0000256" key="5">
    <source>
        <dbReference type="ARBA" id="ARBA00023002"/>
    </source>
</evidence>